<dbReference type="InterPro" id="IPR041371">
    <property type="entry name" value="GH92_N"/>
</dbReference>
<feature type="signal peptide" evidence="1">
    <location>
        <begin position="1"/>
        <end position="29"/>
    </location>
</feature>
<dbReference type="Proteomes" id="UP000472320">
    <property type="component" value="Unassembled WGS sequence"/>
</dbReference>
<reference evidence="4 5" key="1">
    <citation type="submission" date="2019-11" db="EMBL/GenBank/DDBJ databases">
        <title>Type strains purchased from KCTC, JCM and DSMZ.</title>
        <authorList>
            <person name="Lu H."/>
        </authorList>
    </citation>
    <scope>NUCLEOTIDE SEQUENCE [LARGE SCALE GENOMIC DNA]</scope>
    <source>
        <strain evidence="4 5">JCM 31587</strain>
    </source>
</reference>
<sequence length="812" mass="88688">MSGIRTLRLAGLAGVGTLLAGLALTGAIAAPAAKADTPVNTFIGTQDEGNTFPGASAPFGMIQVSPTGEHYAGWRYSDARIRGFGHSYLSGAGCWEQGGQLSVLPVTGSIGPGGDFDTAKPESFNAKRYAAEYRHEGEVGQAGYYKVQLSSYGGITAEATALTRAAAERYSFADGTTAGHLLLNLGQANERHSVVGSEVQVLDDRSVEGKIVTRSFCGGAQYTTWFRMVFDQPFTAHGIWDDRGGWPGVNGPSQQGDSRPHGVWLTFDLKRGKAVTAVSAISHVDAEGARVNLRAEGQSGGMPLTFDAMREKAQANWQKELGSVRIEGGSNDDRTVFYTALYHALLQPLTGSDADGRYRGYDDALHTAKDWTYYEFFSLWDTYRAQNQLLALLRPERSRDIANSVLKIREQGKWLPRWGYANFDSNVMTGDPVTPFLVDLWRFGALKGREREAYAALRENAYGVPPAQIRAEGRAGNPSYLRQGFVQYDRGFVAKGMDIDPHHGASATLEYALADSSLAVMAKALGQAKDAQDLSQRALNWRKVWDADVVDAPTGQRGFPRPRVLDGSWFADVNGSYDPRAERGFHEGTAWQYQWLVPQDIPGLAAAMGGQAKALHRLDLFFDYDALLADPAAVRKSWVVGAYSYYSQFRYNPNNEPDLHTPWMYTLMGQPWKTTTVLRAAETLFGNGPSGVTGNDDLGTMSAWYLFSALGLYPDAPGSGRFLLHAPRFPRAEIDLAGGRTLRIEAPEAKPGERKFVQSVQWGGRPLSRVWLDWEQLQAAGTLSYKLSLQPDTAGWGTHGRDLPHAPADAAQ</sequence>
<proteinExistence type="predicted"/>
<dbReference type="GO" id="GO:0005975">
    <property type="term" value="P:carbohydrate metabolic process"/>
    <property type="evidence" value="ECO:0007669"/>
    <property type="project" value="InterPro"/>
</dbReference>
<dbReference type="GO" id="GO:0006516">
    <property type="term" value="P:glycoprotein catabolic process"/>
    <property type="evidence" value="ECO:0007669"/>
    <property type="project" value="TreeGrafter"/>
</dbReference>
<evidence type="ECO:0000313" key="4">
    <source>
        <dbReference type="EMBL" id="MTW11103.1"/>
    </source>
</evidence>
<dbReference type="Gene3D" id="1.20.1050.60">
    <property type="entry name" value="alpha-1,2-mannosidase"/>
    <property type="match status" value="1"/>
</dbReference>
<dbReference type="GO" id="GO:0030246">
    <property type="term" value="F:carbohydrate binding"/>
    <property type="evidence" value="ECO:0007669"/>
    <property type="project" value="InterPro"/>
</dbReference>
<dbReference type="AlphaFoldDB" id="A0A6L6QHK6"/>
<name>A0A6L6QHK6_9BURK</name>
<dbReference type="InterPro" id="IPR005887">
    <property type="entry name" value="GH92_a_mannosidase_put"/>
</dbReference>
<feature type="domain" description="Glycosyl hydrolase family 92 N-terminal" evidence="3">
    <location>
        <begin position="39"/>
        <end position="282"/>
    </location>
</feature>
<keyword evidence="5" id="KW-1185">Reference proteome</keyword>
<dbReference type="SUPFAM" id="SSF48208">
    <property type="entry name" value="Six-hairpin glycosidases"/>
    <property type="match status" value="1"/>
</dbReference>
<dbReference type="Gene3D" id="1.20.1610.10">
    <property type="entry name" value="alpha-1,2-mannosidases domains"/>
    <property type="match status" value="1"/>
</dbReference>
<gene>
    <name evidence="4" type="ORF">GM658_10860</name>
</gene>
<feature type="chain" id="PRO_5026757932" evidence="1">
    <location>
        <begin position="30"/>
        <end position="812"/>
    </location>
</feature>
<organism evidence="4 5">
    <name type="scientific">Massilia eburnea</name>
    <dbReference type="NCBI Taxonomy" id="1776165"/>
    <lineage>
        <taxon>Bacteria</taxon>
        <taxon>Pseudomonadati</taxon>
        <taxon>Pseudomonadota</taxon>
        <taxon>Betaproteobacteria</taxon>
        <taxon>Burkholderiales</taxon>
        <taxon>Oxalobacteraceae</taxon>
        <taxon>Telluria group</taxon>
        <taxon>Massilia</taxon>
    </lineage>
</organism>
<accession>A0A6L6QHK6</accession>
<comment type="caution">
    <text evidence="4">The sequence shown here is derived from an EMBL/GenBank/DDBJ whole genome shotgun (WGS) entry which is preliminary data.</text>
</comment>
<dbReference type="OrthoDB" id="9804511at2"/>
<dbReference type="GO" id="GO:0005829">
    <property type="term" value="C:cytosol"/>
    <property type="evidence" value="ECO:0007669"/>
    <property type="project" value="TreeGrafter"/>
</dbReference>
<dbReference type="InterPro" id="IPR012939">
    <property type="entry name" value="Glyco_hydro_92"/>
</dbReference>
<feature type="domain" description="Glycosyl hydrolase family 92" evidence="2">
    <location>
        <begin position="289"/>
        <end position="788"/>
    </location>
</feature>
<evidence type="ECO:0000313" key="5">
    <source>
        <dbReference type="Proteomes" id="UP000472320"/>
    </source>
</evidence>
<dbReference type="RefSeq" id="WP_155454073.1">
    <property type="nucleotide sequence ID" value="NZ_WNKX01000007.1"/>
</dbReference>
<protein>
    <submittedName>
        <fullName evidence="4">Glycoside hydrolase family 92 protein</fullName>
    </submittedName>
</protein>
<evidence type="ECO:0000259" key="3">
    <source>
        <dbReference type="Pfam" id="PF17678"/>
    </source>
</evidence>
<dbReference type="PANTHER" id="PTHR12143">
    <property type="entry name" value="PEPTIDE N-GLYCANASE PNGASE -RELATED"/>
    <property type="match status" value="1"/>
</dbReference>
<dbReference type="NCBIfam" id="TIGR01180">
    <property type="entry name" value="aman2_put"/>
    <property type="match status" value="1"/>
</dbReference>
<dbReference type="Pfam" id="PF17678">
    <property type="entry name" value="Glyco_hydro_92N"/>
    <property type="match status" value="1"/>
</dbReference>
<dbReference type="EMBL" id="WNKX01000007">
    <property type="protein sequence ID" value="MTW11103.1"/>
    <property type="molecule type" value="Genomic_DNA"/>
</dbReference>
<evidence type="ECO:0000259" key="2">
    <source>
        <dbReference type="Pfam" id="PF07971"/>
    </source>
</evidence>
<dbReference type="InterPro" id="IPR008928">
    <property type="entry name" value="6-hairpin_glycosidase_sf"/>
</dbReference>
<dbReference type="InterPro" id="IPR014718">
    <property type="entry name" value="GH-type_carb-bd"/>
</dbReference>
<dbReference type="Pfam" id="PF07971">
    <property type="entry name" value="Glyco_hydro_92"/>
    <property type="match status" value="1"/>
</dbReference>
<dbReference type="FunFam" id="3.30.2080.10:FF:000001">
    <property type="entry name" value="Alpha-1,2-mannosidase subfamily"/>
    <property type="match status" value="1"/>
</dbReference>
<dbReference type="PANTHER" id="PTHR12143:SF39">
    <property type="entry name" value="SECRETED PROTEIN"/>
    <property type="match status" value="1"/>
</dbReference>
<dbReference type="InterPro" id="IPR050883">
    <property type="entry name" value="PNGase"/>
</dbReference>
<keyword evidence="1" id="KW-0732">Signal</keyword>
<keyword evidence="4" id="KW-0378">Hydrolase</keyword>
<dbReference type="Gene3D" id="2.70.98.10">
    <property type="match status" value="1"/>
</dbReference>
<evidence type="ECO:0000256" key="1">
    <source>
        <dbReference type="SAM" id="SignalP"/>
    </source>
</evidence>
<dbReference type="Gene3D" id="3.30.2080.10">
    <property type="entry name" value="GH92 mannosidase domain"/>
    <property type="match status" value="1"/>
</dbReference>
<dbReference type="GO" id="GO:0000224">
    <property type="term" value="F:peptide-N4-(N-acetyl-beta-glucosaminyl)asparagine amidase activity"/>
    <property type="evidence" value="ECO:0007669"/>
    <property type="project" value="TreeGrafter"/>
</dbReference>